<evidence type="ECO:0000313" key="2">
    <source>
        <dbReference type="Proteomes" id="UP001357223"/>
    </source>
</evidence>
<name>A0ABZ2CAW7_9BACI</name>
<reference evidence="1 2" key="1">
    <citation type="submission" date="2023-10" db="EMBL/GenBank/DDBJ databases">
        <title>Niallia locisalis sp.nov. isolated from a salt pond sample.</title>
        <authorList>
            <person name="Li X.-J."/>
            <person name="Dong L."/>
        </authorList>
    </citation>
    <scope>NUCLEOTIDE SEQUENCE [LARGE SCALE GENOMIC DNA]</scope>
    <source>
        <strain evidence="1 2">DSM 29761</strain>
    </source>
</reference>
<dbReference type="EMBL" id="CP137640">
    <property type="protein sequence ID" value="WVX80311.1"/>
    <property type="molecule type" value="Genomic_DNA"/>
</dbReference>
<proteinExistence type="predicted"/>
<protein>
    <submittedName>
        <fullName evidence="1">DUF1657 domain-containing protein</fullName>
    </submittedName>
</protein>
<keyword evidence="2" id="KW-1185">Reference proteome</keyword>
<organism evidence="1 2">
    <name type="scientific">Niallia oryzisoli</name>
    <dbReference type="NCBI Taxonomy" id="1737571"/>
    <lineage>
        <taxon>Bacteria</taxon>
        <taxon>Bacillati</taxon>
        <taxon>Bacillota</taxon>
        <taxon>Bacilli</taxon>
        <taxon>Bacillales</taxon>
        <taxon>Bacillaceae</taxon>
        <taxon>Niallia</taxon>
    </lineage>
</organism>
<gene>
    <name evidence="1" type="ORF">R4Z09_24115</name>
</gene>
<evidence type="ECO:0000313" key="1">
    <source>
        <dbReference type="EMBL" id="WVX80311.1"/>
    </source>
</evidence>
<dbReference type="RefSeq" id="WP_338449241.1">
    <property type="nucleotide sequence ID" value="NZ_CP137640.1"/>
</dbReference>
<dbReference type="InterPro" id="IPR012452">
    <property type="entry name" value="DUF1657"/>
</dbReference>
<dbReference type="Pfam" id="PF07870">
    <property type="entry name" value="DUF1657"/>
    <property type="match status" value="1"/>
</dbReference>
<dbReference type="Proteomes" id="UP001357223">
    <property type="component" value="Chromosome"/>
</dbReference>
<accession>A0ABZ2CAW7</accession>
<sequence length="68" mass="7922">MTVISSVKQSIATLKSIEAQLSELAILSQEENAQRTFHDMMLMIEEIQKDLHERQVEMELEEPQYKNS</sequence>